<dbReference type="STRING" id="4565.A0A3B6I2R4"/>
<dbReference type="PROSITE" id="PS00307">
    <property type="entry name" value="LECTIN_LEGUME_BETA"/>
    <property type="match status" value="1"/>
</dbReference>
<dbReference type="GeneID" id="123088468"/>
<evidence type="ECO:0000256" key="3">
    <source>
        <dbReference type="SAM" id="SignalP"/>
    </source>
</evidence>
<dbReference type="PANTHER" id="PTHR32401:SF53">
    <property type="entry name" value="LEGUME LECTIN DOMAIN-CONTAINING PROTEIN"/>
    <property type="match status" value="1"/>
</dbReference>
<dbReference type="CDD" id="cd06899">
    <property type="entry name" value="lectin_legume_LecRK_Arcelin_ConA"/>
    <property type="match status" value="1"/>
</dbReference>
<feature type="signal peptide" evidence="3">
    <location>
        <begin position="1"/>
        <end position="32"/>
    </location>
</feature>
<dbReference type="GO" id="GO:0030246">
    <property type="term" value="F:carbohydrate binding"/>
    <property type="evidence" value="ECO:0007669"/>
    <property type="project" value="UniProtKB-KW"/>
</dbReference>
<dbReference type="SMR" id="A0A3B6I2R4"/>
<comment type="similarity">
    <text evidence="1">Belongs to the leguminous lectin family.</text>
</comment>
<evidence type="ECO:0000256" key="2">
    <source>
        <dbReference type="ARBA" id="ARBA00022734"/>
    </source>
</evidence>
<organism evidence="5">
    <name type="scientific">Triticum aestivum</name>
    <name type="common">Wheat</name>
    <dbReference type="NCBI Taxonomy" id="4565"/>
    <lineage>
        <taxon>Eukaryota</taxon>
        <taxon>Viridiplantae</taxon>
        <taxon>Streptophyta</taxon>
        <taxon>Embryophyta</taxon>
        <taxon>Tracheophyta</taxon>
        <taxon>Spermatophyta</taxon>
        <taxon>Magnoliopsida</taxon>
        <taxon>Liliopsida</taxon>
        <taxon>Poales</taxon>
        <taxon>Poaceae</taxon>
        <taxon>BOP clade</taxon>
        <taxon>Pooideae</taxon>
        <taxon>Triticodae</taxon>
        <taxon>Triticeae</taxon>
        <taxon>Triticinae</taxon>
        <taxon>Triticum</taxon>
    </lineage>
</organism>
<dbReference type="Proteomes" id="UP000019116">
    <property type="component" value="Chromosome 4A"/>
</dbReference>
<dbReference type="OrthoDB" id="1913956at2759"/>
<feature type="domain" description="Legume lectin" evidence="4">
    <location>
        <begin position="33"/>
        <end position="266"/>
    </location>
</feature>
<dbReference type="FunFam" id="2.60.120.200:FF:000198">
    <property type="entry name" value="Probable L-type lectin-domain containing receptor kinase S.5"/>
    <property type="match status" value="1"/>
</dbReference>
<dbReference type="Gramene" id="TraesCS4A02G467300.1">
    <property type="protein sequence ID" value="TraesCS4A02G467300.1.cds1"/>
    <property type="gene ID" value="TraesCS4A02G467300"/>
</dbReference>
<dbReference type="InterPro" id="IPR001220">
    <property type="entry name" value="Legume_lectin_dom"/>
</dbReference>
<evidence type="ECO:0000256" key="1">
    <source>
        <dbReference type="ARBA" id="ARBA00007606"/>
    </source>
</evidence>
<dbReference type="Gramene" id="TraesCS4A03G1174400.1">
    <property type="protein sequence ID" value="TraesCS4A03G1174400.1.CDS1"/>
    <property type="gene ID" value="TraesCS4A03G1174400"/>
</dbReference>
<protein>
    <recommendedName>
        <fullName evidence="4">Legume lectin domain-containing protein</fullName>
    </recommendedName>
</protein>
<dbReference type="RefSeq" id="XP_044366613.1">
    <property type="nucleotide sequence ID" value="XM_044510678.1"/>
</dbReference>
<keyword evidence="2" id="KW-0430">Lectin</keyword>
<dbReference type="Pfam" id="PF00139">
    <property type="entry name" value="Lectin_legB"/>
    <property type="match status" value="1"/>
</dbReference>
<name>A0A3B6I2R4_WHEAT</name>
<dbReference type="InterPro" id="IPR050258">
    <property type="entry name" value="Leguminous_Lectin"/>
</dbReference>
<dbReference type="PaxDb" id="4565-Traes_4AL_EF7E0A3AA.1"/>
<dbReference type="PANTHER" id="PTHR32401">
    <property type="entry name" value="CONCANAVALIN A-LIKE LECTIN FAMILY PROTEIN"/>
    <property type="match status" value="1"/>
</dbReference>
<gene>
    <name evidence="5" type="primary">LOC123088468</name>
</gene>
<sequence length="269" mass="29928">MTMPNTNSMLSFSHIAYAAVVVLALGSRTCNCLQFTYPNFNTINRDDFSFSPGSTIANGALQITPSTGNMGHQSMRVVYVRETLKLWNSKRMAPTSFRTDFLLNILPGQNGAGEGMAFVLTNNPSLPSNSSGQWLGICNATTDGMKTDPVVAVEFDTRKSYEDDLDDNHIGIDINSIKSIRQYPLSNVSIILSSGSDVWVSIRYHGTSKLFQVFLVQSSIRGRYVYQGYIYIDLSQLLQDKIYLVFAGSTGNFTQLNQIKSWNFTMIDE</sequence>
<dbReference type="InterPro" id="IPR013320">
    <property type="entry name" value="ConA-like_dom_sf"/>
</dbReference>
<dbReference type="SUPFAM" id="SSF49899">
    <property type="entry name" value="Concanavalin A-like lectins/glucanases"/>
    <property type="match status" value="1"/>
</dbReference>
<evidence type="ECO:0000313" key="5">
    <source>
        <dbReference type="EnsemblPlants" id="TraesCS4A02G467300.1.cds1"/>
    </source>
</evidence>
<feature type="chain" id="PRO_5043175421" description="Legume lectin domain-containing protein" evidence="3">
    <location>
        <begin position="33"/>
        <end position="269"/>
    </location>
</feature>
<evidence type="ECO:0000313" key="6">
    <source>
        <dbReference type="Proteomes" id="UP000019116"/>
    </source>
</evidence>
<accession>A0A3B6I2R4</accession>
<reference evidence="5" key="2">
    <citation type="submission" date="2018-10" db="UniProtKB">
        <authorList>
            <consortium name="EnsemblPlants"/>
        </authorList>
    </citation>
    <scope>IDENTIFICATION</scope>
</reference>
<proteinExistence type="inferred from homology"/>
<dbReference type="InterPro" id="IPR019825">
    <property type="entry name" value="Lectin_legB_Mn/Ca_BS"/>
</dbReference>
<dbReference type="AlphaFoldDB" id="A0A3B6I2R4"/>
<dbReference type="Gene3D" id="2.60.120.200">
    <property type="match status" value="1"/>
</dbReference>
<reference evidence="5" key="1">
    <citation type="submission" date="2018-08" db="EMBL/GenBank/DDBJ databases">
        <authorList>
            <person name="Rossello M."/>
        </authorList>
    </citation>
    <scope>NUCLEOTIDE SEQUENCE [LARGE SCALE GENOMIC DNA]</scope>
    <source>
        <strain evidence="5">cv. Chinese Spring</strain>
    </source>
</reference>
<keyword evidence="3" id="KW-0732">Signal</keyword>
<evidence type="ECO:0000259" key="4">
    <source>
        <dbReference type="Pfam" id="PF00139"/>
    </source>
</evidence>
<dbReference type="EnsemblPlants" id="TraesCS4A02G467300.1">
    <property type="protein sequence ID" value="TraesCS4A02G467300.1.cds1"/>
    <property type="gene ID" value="TraesCS4A02G467300"/>
</dbReference>
<keyword evidence="6" id="KW-1185">Reference proteome</keyword>